<dbReference type="EMBL" id="NEDP02005582">
    <property type="protein sequence ID" value="OWF37747.1"/>
    <property type="molecule type" value="Genomic_DNA"/>
</dbReference>
<reference evidence="3 4" key="1">
    <citation type="journal article" date="2017" name="Nat. Ecol. Evol.">
        <title>Scallop genome provides insights into evolution of bilaterian karyotype and development.</title>
        <authorList>
            <person name="Wang S."/>
            <person name="Zhang J."/>
            <person name="Jiao W."/>
            <person name="Li J."/>
            <person name="Xun X."/>
            <person name="Sun Y."/>
            <person name="Guo X."/>
            <person name="Huan P."/>
            <person name="Dong B."/>
            <person name="Zhang L."/>
            <person name="Hu X."/>
            <person name="Sun X."/>
            <person name="Wang J."/>
            <person name="Zhao C."/>
            <person name="Wang Y."/>
            <person name="Wang D."/>
            <person name="Huang X."/>
            <person name="Wang R."/>
            <person name="Lv J."/>
            <person name="Li Y."/>
            <person name="Zhang Z."/>
            <person name="Liu B."/>
            <person name="Lu W."/>
            <person name="Hui Y."/>
            <person name="Liang J."/>
            <person name="Zhou Z."/>
            <person name="Hou R."/>
            <person name="Li X."/>
            <person name="Liu Y."/>
            <person name="Li H."/>
            <person name="Ning X."/>
            <person name="Lin Y."/>
            <person name="Zhao L."/>
            <person name="Xing Q."/>
            <person name="Dou J."/>
            <person name="Li Y."/>
            <person name="Mao J."/>
            <person name="Guo H."/>
            <person name="Dou H."/>
            <person name="Li T."/>
            <person name="Mu C."/>
            <person name="Jiang W."/>
            <person name="Fu Q."/>
            <person name="Fu X."/>
            <person name="Miao Y."/>
            <person name="Liu J."/>
            <person name="Yu Q."/>
            <person name="Li R."/>
            <person name="Liao H."/>
            <person name="Li X."/>
            <person name="Kong Y."/>
            <person name="Jiang Z."/>
            <person name="Chourrout D."/>
            <person name="Li R."/>
            <person name="Bao Z."/>
        </authorList>
    </citation>
    <scope>NUCLEOTIDE SEQUENCE [LARGE SCALE GENOMIC DNA]</scope>
    <source>
        <strain evidence="3 4">PY_sf001</strain>
    </source>
</reference>
<dbReference type="OrthoDB" id="10031759at2759"/>
<comment type="caution">
    <text evidence="3">The sequence shown here is derived from an EMBL/GenBank/DDBJ whole genome shotgun (WGS) entry which is preliminary data.</text>
</comment>
<dbReference type="InterPro" id="IPR038834">
    <property type="entry name" value="CCDC175"/>
</dbReference>
<keyword evidence="1" id="KW-0175">Coiled coil</keyword>
<evidence type="ECO:0000313" key="4">
    <source>
        <dbReference type="Proteomes" id="UP000242188"/>
    </source>
</evidence>
<dbReference type="Proteomes" id="UP000242188">
    <property type="component" value="Unassembled WGS sequence"/>
</dbReference>
<feature type="region of interest" description="Disordered" evidence="2">
    <location>
        <begin position="734"/>
        <end position="820"/>
    </location>
</feature>
<feature type="coiled-coil region" evidence="1">
    <location>
        <begin position="459"/>
        <end position="662"/>
    </location>
</feature>
<feature type="compositionally biased region" description="Basic and acidic residues" evidence="2">
    <location>
        <begin position="774"/>
        <end position="803"/>
    </location>
</feature>
<evidence type="ECO:0000256" key="1">
    <source>
        <dbReference type="SAM" id="Coils"/>
    </source>
</evidence>
<dbReference type="PANTHER" id="PTHR35347:SF1">
    <property type="entry name" value="COILED-COIL DOMAIN-CONTAINING PROTEIN 175"/>
    <property type="match status" value="1"/>
</dbReference>
<feature type="coiled-coil region" evidence="1">
    <location>
        <begin position="350"/>
        <end position="426"/>
    </location>
</feature>
<name>A0A210PMP8_MIZYE</name>
<dbReference type="AlphaFoldDB" id="A0A210PMP8"/>
<proteinExistence type="predicted"/>
<evidence type="ECO:0000256" key="2">
    <source>
        <dbReference type="SAM" id="MobiDB-lite"/>
    </source>
</evidence>
<feature type="coiled-coil region" evidence="1">
    <location>
        <begin position="139"/>
        <end position="271"/>
    </location>
</feature>
<accession>A0A210PMP8</accession>
<keyword evidence="4" id="KW-1185">Reference proteome</keyword>
<sequence length="820" mass="95715">MSAKKESTEVNAAVERLLELADRMRSEDFGFIEKDVQNIDGTIEAIQALEGERFRVHEKLETETIHASILRHKLQFLPGEIKKEIKAAVESARQSNADVLQKLQEQLDGISHNTVYLEKRQQELDKQNAVLHPQRELVKEQHEQIISQLNQRMAEKASLQITLNETRDKVRQTNQDIVDLEDGILQLKEDLIVERKEARTEKKKLKRAVTDTTEKTKDQRVLNIVKKKELDVVHEQLLESEGKLESIRRDLRKYETSKAKLEGQERALNAQHQKQLKQNGELRNKGNAIIKEDMQSQQDFEDNEKQLRKKVEKMKYESEREEEKSMRLQGLKMELHLDLEQKMKVRQVDAENVSDLNDELQAEKRALAMKAEEMGRMQAENVEMHDQIENLDESHRAVMAQLNKQIEDYREQLGKERKERIQVQDEKNSVSKKVEDFKVDNQKYLSDMNKKIQEGKVRHVDLSNEGANLQRELKLDEQEISNLSSDLSEVQGHYETMYTSMQGRIELMEMQIVQYERAIVEKKKKIEEETPIFHDLEKLFEERTNAYDELKRGIAKMRQKKSALDEQIRKTLDAKDNLVGPKEKLKESLRTKRAESIEQLKKHGEERQKMEREIYQAGCKLKRIIEENKKIEDGCNKYRADMDELQKQMDEDEHVKEMLQNTLAEAKGCLTDSWKSDRNMEERYTERDQIIVDDLGKLMHKTEKRSEKISEISDNLEGELMMLAGFLENLATRRPRDTPVSRTRSARSIHLARQETDLSTQKHTPIPPISSSPRKRDTPSPRKQDTPSPRKQDGRVSRQDAKKGGASRQPSARSVVIMEA</sequence>
<protein>
    <submittedName>
        <fullName evidence="3">Uncharacterized protein</fullName>
    </submittedName>
</protein>
<feature type="coiled-coil region" evidence="1">
    <location>
        <begin position="297"/>
        <end position="324"/>
    </location>
</feature>
<gene>
    <name evidence="3" type="ORF">KP79_PYT09989</name>
</gene>
<dbReference type="PANTHER" id="PTHR35347">
    <property type="entry name" value="COILED-COIL DOMAIN-CONTAINING PROTEIN 175"/>
    <property type="match status" value="1"/>
</dbReference>
<organism evidence="3 4">
    <name type="scientific">Mizuhopecten yessoensis</name>
    <name type="common">Japanese scallop</name>
    <name type="synonym">Patinopecten yessoensis</name>
    <dbReference type="NCBI Taxonomy" id="6573"/>
    <lineage>
        <taxon>Eukaryota</taxon>
        <taxon>Metazoa</taxon>
        <taxon>Spiralia</taxon>
        <taxon>Lophotrochozoa</taxon>
        <taxon>Mollusca</taxon>
        <taxon>Bivalvia</taxon>
        <taxon>Autobranchia</taxon>
        <taxon>Pteriomorphia</taxon>
        <taxon>Pectinida</taxon>
        <taxon>Pectinoidea</taxon>
        <taxon>Pectinidae</taxon>
        <taxon>Mizuhopecten</taxon>
    </lineage>
</organism>
<evidence type="ECO:0000313" key="3">
    <source>
        <dbReference type="EMBL" id="OWF37747.1"/>
    </source>
</evidence>